<protein>
    <submittedName>
        <fullName evidence="2">Uncharacterized protein</fullName>
    </submittedName>
</protein>
<keyword evidence="1" id="KW-1133">Transmembrane helix</keyword>
<dbReference type="AlphaFoldDB" id="A0A920CC46"/>
<gene>
    <name evidence="2" type="ORF">J2TS6_23080</name>
</gene>
<evidence type="ECO:0000256" key="1">
    <source>
        <dbReference type="SAM" id="Phobius"/>
    </source>
</evidence>
<proteinExistence type="predicted"/>
<evidence type="ECO:0000313" key="2">
    <source>
        <dbReference type="EMBL" id="GIO31167.1"/>
    </source>
</evidence>
<dbReference type="Proteomes" id="UP000679779">
    <property type="component" value="Unassembled WGS sequence"/>
</dbReference>
<sequence>MNDNVQNMIGLSVILALFLSACYFTLGLTGRINAALHETSPVVSGQKRSVYETLIQARPDRYNGPQALVLASDQMKAGVRIWVDGVPIASVEPLELAGKSIFQSNAGYRAEYIRNVNGLLEEVRFAKLMPGEDDL</sequence>
<comment type="caution">
    <text evidence="2">The sequence shown here is derived from an EMBL/GenBank/DDBJ whole genome shotgun (WGS) entry which is preliminary data.</text>
</comment>
<dbReference type="EMBL" id="BORQ01000002">
    <property type="protein sequence ID" value="GIO31167.1"/>
    <property type="molecule type" value="Genomic_DNA"/>
</dbReference>
<organism evidence="2 3">
    <name type="scientific">Paenibacillus albilobatus</name>
    <dbReference type="NCBI Taxonomy" id="2716884"/>
    <lineage>
        <taxon>Bacteria</taxon>
        <taxon>Bacillati</taxon>
        <taxon>Bacillota</taxon>
        <taxon>Bacilli</taxon>
        <taxon>Bacillales</taxon>
        <taxon>Paenibacillaceae</taxon>
        <taxon>Paenibacillus</taxon>
    </lineage>
</organism>
<keyword evidence="3" id="KW-1185">Reference proteome</keyword>
<keyword evidence="1" id="KW-0812">Transmembrane</keyword>
<accession>A0A920CC46</accession>
<evidence type="ECO:0000313" key="3">
    <source>
        <dbReference type="Proteomes" id="UP000679779"/>
    </source>
</evidence>
<reference evidence="2" key="1">
    <citation type="submission" date="2021-03" db="EMBL/GenBank/DDBJ databases">
        <title>Antimicrobial resistance genes in bacteria isolated from Japanese honey, and their potential for conferring macrolide and lincosamide resistance in the American foulbrood pathogen Paenibacillus larvae.</title>
        <authorList>
            <person name="Okamoto M."/>
            <person name="Kumagai M."/>
            <person name="Kanamori H."/>
            <person name="Takamatsu D."/>
        </authorList>
    </citation>
    <scope>NUCLEOTIDE SEQUENCE</scope>
    <source>
        <strain evidence="2">J2TS6</strain>
    </source>
</reference>
<keyword evidence="1" id="KW-0472">Membrane</keyword>
<name>A0A920CC46_9BACL</name>
<dbReference type="RefSeq" id="WP_160044441.1">
    <property type="nucleotide sequence ID" value="NZ_BORQ01000002.1"/>
</dbReference>
<feature type="transmembrane region" description="Helical" evidence="1">
    <location>
        <begin position="6"/>
        <end position="26"/>
    </location>
</feature>